<comment type="caution">
    <text evidence="4">The sequence shown here is derived from an EMBL/GenBank/DDBJ whole genome shotgun (WGS) entry which is preliminary data.</text>
</comment>
<dbReference type="InterPro" id="IPR036864">
    <property type="entry name" value="Zn2-C6_fun-type_DNA-bd_sf"/>
</dbReference>
<dbReference type="PANTHER" id="PTHR38791">
    <property type="entry name" value="ZN(II)2CYS6 TRANSCRIPTION FACTOR (EUROFUNG)-RELATED-RELATED"/>
    <property type="match status" value="1"/>
</dbReference>
<reference evidence="4" key="2">
    <citation type="submission" date="2023-06" db="EMBL/GenBank/DDBJ databases">
        <authorList>
            <consortium name="Lawrence Berkeley National Laboratory"/>
            <person name="Haridas S."/>
            <person name="Hensen N."/>
            <person name="Bonometti L."/>
            <person name="Westerberg I."/>
            <person name="Brannstrom I.O."/>
            <person name="Guillou S."/>
            <person name="Cros-Aarteil S."/>
            <person name="Calhoun S."/>
            <person name="Kuo A."/>
            <person name="Mondo S."/>
            <person name="Pangilinan J."/>
            <person name="Riley R."/>
            <person name="LaButti K."/>
            <person name="Andreopoulos B."/>
            <person name="Lipzen A."/>
            <person name="Chen C."/>
            <person name="Yanf M."/>
            <person name="Daum C."/>
            <person name="Ng V."/>
            <person name="Clum A."/>
            <person name="Steindorff A."/>
            <person name="Ohm R."/>
            <person name="Martin F."/>
            <person name="Silar P."/>
            <person name="Natvig D."/>
            <person name="Lalanne C."/>
            <person name="Gautier V."/>
            <person name="Ament-velasquez S.L."/>
            <person name="Kruys A."/>
            <person name="Hutchinson M.I."/>
            <person name="Powell A.J."/>
            <person name="Barry K."/>
            <person name="Miller A.N."/>
            <person name="Grigoriev I.V."/>
            <person name="Debuchy R."/>
            <person name="Gladieux P."/>
            <person name="Thoren M.H."/>
            <person name="Johannesson H."/>
        </authorList>
    </citation>
    <scope>NUCLEOTIDE SEQUENCE</scope>
    <source>
        <strain evidence="4">CBS 232.78</strain>
    </source>
</reference>
<protein>
    <recommendedName>
        <fullName evidence="3">Zn(2)-C6 fungal-type domain-containing protein</fullName>
    </recommendedName>
</protein>
<dbReference type="Proteomes" id="UP001285441">
    <property type="component" value="Unassembled WGS sequence"/>
</dbReference>
<dbReference type="Pfam" id="PF11951">
    <property type="entry name" value="Fungal_trans_2"/>
    <property type="match status" value="1"/>
</dbReference>
<organism evidence="4 5">
    <name type="scientific">Podospora didyma</name>
    <dbReference type="NCBI Taxonomy" id="330526"/>
    <lineage>
        <taxon>Eukaryota</taxon>
        <taxon>Fungi</taxon>
        <taxon>Dikarya</taxon>
        <taxon>Ascomycota</taxon>
        <taxon>Pezizomycotina</taxon>
        <taxon>Sordariomycetes</taxon>
        <taxon>Sordariomycetidae</taxon>
        <taxon>Sordariales</taxon>
        <taxon>Podosporaceae</taxon>
        <taxon>Podospora</taxon>
    </lineage>
</organism>
<sequence>MVYSGKPSRGCQMCRTRRIKCDETKPTCQQCAKSRRQCPGYKEEFDLVFRNETGATERRASKAGASAGKSSSRKKTNTAVSTASKNKNSNSSSPFEGTIIPALQVPTERQATCHFVSNFVLVPRQGSTRGYMDFLIPLLKTETPASNETSSHLQHAFNACALASLANKVGVNSGGGGKELKLPEKAYAEYTRALRATNAALRDPEASKTDGVLAAVLMLGMFENITAKQIGDLAWNTHIEGAIQIVKARGRKQLRTRVGLQLFIAVRTQVIIHCLSSGKPPPMGVDWWLRDAVSDTHAAECQRLNLQTCELRAEITHLMESATRTPDNLDKMVDLMRRAQGLDHAVTEWMASVPENWHWRTKYFPEPPGDSGSKQRRGVPREDYITTVEVFPGGRVDLYSDLWIASVWNLARTARLVLMSITVRCAAWICSPVDYRTTLEYATASRACVEVISDIIASVPYHLGWQEWEQRMGHDDLSTSEFACGQNDSIKGLAGYFLTWPLACVMAQDYTTDNQRLWVRGRLKRIGDELGIRYAHILLQLQIRLPSMLIRRDGLVAQPYPQADNFAKMLTSARHAPPVAAGYALNPLQQREAMLKEKFEQSRDELLDKAAGGATNESVKSVAKKWLSV</sequence>
<evidence type="ECO:0000256" key="2">
    <source>
        <dbReference type="SAM" id="MobiDB-lite"/>
    </source>
</evidence>
<dbReference type="GO" id="GO:0000981">
    <property type="term" value="F:DNA-binding transcription factor activity, RNA polymerase II-specific"/>
    <property type="evidence" value="ECO:0007669"/>
    <property type="project" value="InterPro"/>
</dbReference>
<evidence type="ECO:0000259" key="3">
    <source>
        <dbReference type="PROSITE" id="PS50048"/>
    </source>
</evidence>
<keyword evidence="1" id="KW-0539">Nucleus</keyword>
<dbReference type="PANTHER" id="PTHR38791:SF13">
    <property type="entry name" value="ZN(2)-C6 FUNGAL-TYPE DOMAIN-CONTAINING PROTEIN"/>
    <property type="match status" value="1"/>
</dbReference>
<reference evidence="4" key="1">
    <citation type="journal article" date="2023" name="Mol. Phylogenet. Evol.">
        <title>Genome-scale phylogeny and comparative genomics of the fungal order Sordariales.</title>
        <authorList>
            <person name="Hensen N."/>
            <person name="Bonometti L."/>
            <person name="Westerberg I."/>
            <person name="Brannstrom I.O."/>
            <person name="Guillou S."/>
            <person name="Cros-Aarteil S."/>
            <person name="Calhoun S."/>
            <person name="Haridas S."/>
            <person name="Kuo A."/>
            <person name="Mondo S."/>
            <person name="Pangilinan J."/>
            <person name="Riley R."/>
            <person name="LaButti K."/>
            <person name="Andreopoulos B."/>
            <person name="Lipzen A."/>
            <person name="Chen C."/>
            <person name="Yan M."/>
            <person name="Daum C."/>
            <person name="Ng V."/>
            <person name="Clum A."/>
            <person name="Steindorff A."/>
            <person name="Ohm R.A."/>
            <person name="Martin F."/>
            <person name="Silar P."/>
            <person name="Natvig D.O."/>
            <person name="Lalanne C."/>
            <person name="Gautier V."/>
            <person name="Ament-Velasquez S.L."/>
            <person name="Kruys A."/>
            <person name="Hutchinson M.I."/>
            <person name="Powell A.J."/>
            <person name="Barry K."/>
            <person name="Miller A.N."/>
            <person name="Grigoriev I.V."/>
            <person name="Debuchy R."/>
            <person name="Gladieux P."/>
            <person name="Hiltunen Thoren M."/>
            <person name="Johannesson H."/>
        </authorList>
    </citation>
    <scope>NUCLEOTIDE SEQUENCE</scope>
    <source>
        <strain evidence="4">CBS 232.78</strain>
    </source>
</reference>
<dbReference type="InterPro" id="IPR021858">
    <property type="entry name" value="Fun_TF"/>
</dbReference>
<accession>A0AAE0TZ40</accession>
<dbReference type="Gene3D" id="4.10.240.10">
    <property type="entry name" value="Zn(2)-C6 fungal-type DNA-binding domain"/>
    <property type="match status" value="1"/>
</dbReference>
<evidence type="ECO:0000313" key="5">
    <source>
        <dbReference type="Proteomes" id="UP001285441"/>
    </source>
</evidence>
<dbReference type="SMART" id="SM00066">
    <property type="entry name" value="GAL4"/>
    <property type="match status" value="1"/>
</dbReference>
<dbReference type="CDD" id="cd00067">
    <property type="entry name" value="GAL4"/>
    <property type="match status" value="1"/>
</dbReference>
<gene>
    <name evidence="4" type="ORF">B0H63DRAFT_395492</name>
</gene>
<dbReference type="AlphaFoldDB" id="A0AAE0TZ40"/>
<feature type="compositionally biased region" description="Low complexity" evidence="2">
    <location>
        <begin position="84"/>
        <end position="93"/>
    </location>
</feature>
<evidence type="ECO:0000313" key="4">
    <source>
        <dbReference type="EMBL" id="KAK3384787.1"/>
    </source>
</evidence>
<dbReference type="EMBL" id="JAULSW010000004">
    <property type="protein sequence ID" value="KAK3384787.1"/>
    <property type="molecule type" value="Genomic_DNA"/>
</dbReference>
<dbReference type="InterPro" id="IPR053175">
    <property type="entry name" value="DHMBA_Reg_Transcription_Factor"/>
</dbReference>
<proteinExistence type="predicted"/>
<feature type="domain" description="Zn(2)-C6 fungal-type" evidence="3">
    <location>
        <begin position="10"/>
        <end position="38"/>
    </location>
</feature>
<dbReference type="PROSITE" id="PS50048">
    <property type="entry name" value="ZN2_CY6_FUNGAL_2"/>
    <property type="match status" value="1"/>
</dbReference>
<feature type="region of interest" description="Disordered" evidence="2">
    <location>
        <begin position="53"/>
        <end position="96"/>
    </location>
</feature>
<dbReference type="SUPFAM" id="SSF57701">
    <property type="entry name" value="Zn2/Cys6 DNA-binding domain"/>
    <property type="match status" value="1"/>
</dbReference>
<evidence type="ECO:0000256" key="1">
    <source>
        <dbReference type="ARBA" id="ARBA00023242"/>
    </source>
</evidence>
<dbReference type="InterPro" id="IPR001138">
    <property type="entry name" value="Zn2Cys6_DnaBD"/>
</dbReference>
<keyword evidence="5" id="KW-1185">Reference proteome</keyword>
<dbReference type="GO" id="GO:0008270">
    <property type="term" value="F:zinc ion binding"/>
    <property type="evidence" value="ECO:0007669"/>
    <property type="project" value="InterPro"/>
</dbReference>
<dbReference type="Pfam" id="PF00172">
    <property type="entry name" value="Zn_clus"/>
    <property type="match status" value="1"/>
</dbReference>
<name>A0AAE0TZ40_9PEZI</name>
<dbReference type="PROSITE" id="PS00463">
    <property type="entry name" value="ZN2_CY6_FUNGAL_1"/>
    <property type="match status" value="1"/>
</dbReference>